<organism evidence="2 3">
    <name type="scientific">Saccharopolyspora erythraea</name>
    <name type="common">Streptomyces erythraeus</name>
    <dbReference type="NCBI Taxonomy" id="1836"/>
    <lineage>
        <taxon>Bacteria</taxon>
        <taxon>Bacillati</taxon>
        <taxon>Actinomycetota</taxon>
        <taxon>Actinomycetes</taxon>
        <taxon>Pseudonocardiales</taxon>
        <taxon>Pseudonocardiaceae</taxon>
        <taxon>Saccharopolyspora</taxon>
    </lineage>
</organism>
<evidence type="ECO:0000256" key="1">
    <source>
        <dbReference type="SAM" id="MobiDB-lite"/>
    </source>
</evidence>
<protein>
    <submittedName>
        <fullName evidence="2">Uncharacterized protein</fullName>
    </submittedName>
</protein>
<name>A0ABP3N3R0_SACER</name>
<reference evidence="3" key="1">
    <citation type="journal article" date="2019" name="Int. J. Syst. Evol. Microbiol.">
        <title>The Global Catalogue of Microorganisms (GCM) 10K type strain sequencing project: providing services to taxonomists for standard genome sequencing and annotation.</title>
        <authorList>
            <consortium name="The Broad Institute Genomics Platform"/>
            <consortium name="The Broad Institute Genome Sequencing Center for Infectious Disease"/>
            <person name="Wu L."/>
            <person name="Ma J."/>
        </authorList>
    </citation>
    <scope>NUCLEOTIDE SEQUENCE [LARGE SCALE GENOMIC DNA]</scope>
    <source>
        <strain evidence="3">JCM 10303</strain>
    </source>
</reference>
<keyword evidence="3" id="KW-1185">Reference proteome</keyword>
<comment type="caution">
    <text evidence="2">The sequence shown here is derived from an EMBL/GenBank/DDBJ whole genome shotgun (WGS) entry which is preliminary data.</text>
</comment>
<feature type="region of interest" description="Disordered" evidence="1">
    <location>
        <begin position="39"/>
        <end position="64"/>
    </location>
</feature>
<accession>A0ABP3N3R0</accession>
<evidence type="ECO:0000313" key="3">
    <source>
        <dbReference type="Proteomes" id="UP001500729"/>
    </source>
</evidence>
<dbReference type="EMBL" id="BAAAGS010000024">
    <property type="protein sequence ID" value="GAA0535073.1"/>
    <property type="molecule type" value="Genomic_DNA"/>
</dbReference>
<feature type="region of interest" description="Disordered" evidence="1">
    <location>
        <begin position="80"/>
        <end position="120"/>
    </location>
</feature>
<gene>
    <name evidence="2" type="ORF">GCM10009533_37730</name>
</gene>
<evidence type="ECO:0000313" key="2">
    <source>
        <dbReference type="EMBL" id="GAA0535073.1"/>
    </source>
</evidence>
<sequence length="120" mass="12654">MRAAPVLGCFRAVAHPLNSRQLGFRGAPAKVSANPARAAAAAPLSPPRRCRTAVPPHRCPRRAIPPRRSATAALRTAALRTTAPLPSAPSPRAELHRRTPPHRPPAPCSVLRATAALRAP</sequence>
<proteinExistence type="predicted"/>
<dbReference type="Proteomes" id="UP001500729">
    <property type="component" value="Unassembled WGS sequence"/>
</dbReference>